<dbReference type="SUPFAM" id="SSF109715">
    <property type="entry name" value="DEK C-terminal domain"/>
    <property type="match status" value="1"/>
</dbReference>
<proteinExistence type="predicted"/>
<evidence type="ECO:0000313" key="4">
    <source>
        <dbReference type="EMBL" id="RRT75653.1"/>
    </source>
</evidence>
<dbReference type="PROSITE" id="PS51998">
    <property type="entry name" value="DEK_C"/>
    <property type="match status" value="1"/>
</dbReference>
<comment type="caution">
    <text evidence="4">The sequence shown here is derived from an EMBL/GenBank/DDBJ whole genome shotgun (WGS) entry which is preliminary data.</text>
</comment>
<name>A0A427AHB8_ENSVE</name>
<reference evidence="4 5" key="1">
    <citation type="journal article" date="2014" name="Agronomy (Basel)">
        <title>A Draft Genome Sequence for Ensete ventricosum, the Drought-Tolerant Tree Against Hunger.</title>
        <authorList>
            <person name="Harrison J."/>
            <person name="Moore K.A."/>
            <person name="Paszkiewicz K."/>
            <person name="Jones T."/>
            <person name="Grant M."/>
            <person name="Ambacheew D."/>
            <person name="Muzemil S."/>
            <person name="Studholme D.J."/>
        </authorList>
    </citation>
    <scope>NUCLEOTIDE SEQUENCE [LARGE SCALE GENOMIC DNA]</scope>
</reference>
<feature type="region of interest" description="Disordered" evidence="1">
    <location>
        <begin position="98"/>
        <end position="120"/>
    </location>
</feature>
<evidence type="ECO:0000259" key="3">
    <source>
        <dbReference type="PROSITE" id="PS51998"/>
    </source>
</evidence>
<evidence type="ECO:0000256" key="2">
    <source>
        <dbReference type="SAM" id="SignalP"/>
    </source>
</evidence>
<dbReference type="EMBL" id="AMZH03002416">
    <property type="protein sequence ID" value="RRT75653.1"/>
    <property type="molecule type" value="Genomic_DNA"/>
</dbReference>
<evidence type="ECO:0000256" key="1">
    <source>
        <dbReference type="SAM" id="MobiDB-lite"/>
    </source>
</evidence>
<feature type="compositionally biased region" description="Basic residues" evidence="1">
    <location>
        <begin position="238"/>
        <end position="251"/>
    </location>
</feature>
<sequence length="251" mass="27826">MYLTATSSLVCLSLISLAIPKFPEPMSLTSSYRSLSCIIGISMPGPTLDSIPTSSRLSNRFRCRHSQGFGIRRWQSRARSGARARITSFTFAVNVDTKKTERGRGGGKPPYHASDRGGSKDHRYFFDQTVKAYDGFSSSIAKRSEGGGWPEGVRSEGRLMSDAELAERLRGFLWASDLSTTTTTTTAVRRRLQDDFGVDISDKKAFIRQQVDLFRSRPHGQQGGRGDPGAAGGPGRFQRGRGGRRRRIWRQ</sequence>
<feature type="compositionally biased region" description="Gly residues" evidence="1">
    <location>
        <begin position="221"/>
        <end position="235"/>
    </location>
</feature>
<feature type="signal peptide" evidence="2">
    <location>
        <begin position="1"/>
        <end position="20"/>
    </location>
</feature>
<organism evidence="4 5">
    <name type="scientific">Ensete ventricosum</name>
    <name type="common">Abyssinian banana</name>
    <name type="synonym">Musa ensete</name>
    <dbReference type="NCBI Taxonomy" id="4639"/>
    <lineage>
        <taxon>Eukaryota</taxon>
        <taxon>Viridiplantae</taxon>
        <taxon>Streptophyta</taxon>
        <taxon>Embryophyta</taxon>
        <taxon>Tracheophyta</taxon>
        <taxon>Spermatophyta</taxon>
        <taxon>Magnoliopsida</taxon>
        <taxon>Liliopsida</taxon>
        <taxon>Zingiberales</taxon>
        <taxon>Musaceae</taxon>
        <taxon>Ensete</taxon>
    </lineage>
</organism>
<gene>
    <name evidence="4" type="ORF">B296_00011125</name>
</gene>
<dbReference type="Proteomes" id="UP000287651">
    <property type="component" value="Unassembled WGS sequence"/>
</dbReference>
<keyword evidence="2" id="KW-0732">Signal</keyword>
<accession>A0A427AHB8</accession>
<dbReference type="Pfam" id="PF08766">
    <property type="entry name" value="DEK_C"/>
    <property type="match status" value="1"/>
</dbReference>
<protein>
    <recommendedName>
        <fullName evidence="3">DEK-C domain-containing protein</fullName>
    </recommendedName>
</protein>
<dbReference type="Gene3D" id="1.10.10.60">
    <property type="entry name" value="Homeodomain-like"/>
    <property type="match status" value="1"/>
</dbReference>
<dbReference type="AlphaFoldDB" id="A0A427AHB8"/>
<dbReference type="InterPro" id="IPR014876">
    <property type="entry name" value="DEK_C"/>
</dbReference>
<feature type="domain" description="DEK-C" evidence="3">
    <location>
        <begin position="159"/>
        <end position="216"/>
    </location>
</feature>
<evidence type="ECO:0000313" key="5">
    <source>
        <dbReference type="Proteomes" id="UP000287651"/>
    </source>
</evidence>
<feature type="region of interest" description="Disordered" evidence="1">
    <location>
        <begin position="213"/>
        <end position="251"/>
    </location>
</feature>
<feature type="chain" id="PRO_5019210805" description="DEK-C domain-containing protein" evidence="2">
    <location>
        <begin position="21"/>
        <end position="251"/>
    </location>
</feature>